<dbReference type="RefSeq" id="WP_114646617.1">
    <property type="nucleotide sequence ID" value="NZ_QQNH01000022.1"/>
</dbReference>
<keyword evidence="3" id="KW-1185">Reference proteome</keyword>
<protein>
    <recommendedName>
        <fullName evidence="4">Invasion associated locus B family protein</fullName>
    </recommendedName>
</protein>
<evidence type="ECO:0000256" key="1">
    <source>
        <dbReference type="SAM" id="SignalP"/>
    </source>
</evidence>
<comment type="caution">
    <text evidence="2">The sequence shown here is derived from an EMBL/GenBank/DDBJ whole genome shotgun (WGS) entry which is preliminary data.</text>
</comment>
<dbReference type="OrthoDB" id="9839542at2"/>
<feature type="signal peptide" evidence="1">
    <location>
        <begin position="1"/>
        <end position="20"/>
    </location>
</feature>
<dbReference type="AlphaFoldDB" id="A0A369W4A7"/>
<evidence type="ECO:0000313" key="3">
    <source>
        <dbReference type="Proteomes" id="UP000253759"/>
    </source>
</evidence>
<name>A0A369W4A7_9HYPH</name>
<sequence>MKSLLALLVLGAVLPVPALAQPAPVWGGHYNMGSFAAGGGSAQIGHVSLSCAGDSLDDAGAVFLQLEPAAGIEPFVDAPPELDFVIDGAVFTLPVTAEEGRIFFYRTEPGDSAMAAALIDALRRGQTLSVSAPELTIAEIPLRGSFAALTYVAQCVAENG</sequence>
<proteinExistence type="predicted"/>
<organism evidence="2 3">
    <name type="scientific">Pelagibacterium lacus</name>
    <dbReference type="NCBI Taxonomy" id="2282655"/>
    <lineage>
        <taxon>Bacteria</taxon>
        <taxon>Pseudomonadati</taxon>
        <taxon>Pseudomonadota</taxon>
        <taxon>Alphaproteobacteria</taxon>
        <taxon>Hyphomicrobiales</taxon>
        <taxon>Devosiaceae</taxon>
        <taxon>Pelagibacterium</taxon>
    </lineage>
</organism>
<reference evidence="3" key="1">
    <citation type="submission" date="2018-07" db="EMBL/GenBank/DDBJ databases">
        <authorList>
            <person name="Liu B.-T."/>
            <person name="Du Z."/>
        </authorList>
    </citation>
    <scope>NUCLEOTIDE SEQUENCE [LARGE SCALE GENOMIC DNA]</scope>
    <source>
        <strain evidence="3">XYN52</strain>
    </source>
</reference>
<gene>
    <name evidence="2" type="ORF">DVH29_12995</name>
</gene>
<feature type="chain" id="PRO_5016645537" description="Invasion associated locus B family protein" evidence="1">
    <location>
        <begin position="21"/>
        <end position="160"/>
    </location>
</feature>
<dbReference type="EMBL" id="QQNH01000022">
    <property type="protein sequence ID" value="RDE08170.1"/>
    <property type="molecule type" value="Genomic_DNA"/>
</dbReference>
<evidence type="ECO:0000313" key="2">
    <source>
        <dbReference type="EMBL" id="RDE08170.1"/>
    </source>
</evidence>
<evidence type="ECO:0008006" key="4">
    <source>
        <dbReference type="Google" id="ProtNLM"/>
    </source>
</evidence>
<keyword evidence="1" id="KW-0732">Signal</keyword>
<accession>A0A369W4A7</accession>
<dbReference type="Proteomes" id="UP000253759">
    <property type="component" value="Unassembled WGS sequence"/>
</dbReference>